<keyword evidence="1" id="KW-0472">Membrane</keyword>
<evidence type="ECO:0000256" key="1">
    <source>
        <dbReference type="SAM" id="Phobius"/>
    </source>
</evidence>
<evidence type="ECO:0000313" key="2">
    <source>
        <dbReference type="EMBL" id="MBP0439567.1"/>
    </source>
</evidence>
<dbReference type="Proteomes" id="UP000666240">
    <property type="component" value="Unassembled WGS sequence"/>
</dbReference>
<evidence type="ECO:0008006" key="4">
    <source>
        <dbReference type="Google" id="ProtNLM"/>
    </source>
</evidence>
<dbReference type="AlphaFoldDB" id="A0A8J7ULL9"/>
<keyword evidence="1" id="KW-1133">Transmembrane helix</keyword>
<feature type="transmembrane region" description="Helical" evidence="1">
    <location>
        <begin position="46"/>
        <end position="67"/>
    </location>
</feature>
<feature type="transmembrane region" description="Helical" evidence="1">
    <location>
        <begin position="73"/>
        <end position="94"/>
    </location>
</feature>
<dbReference type="RefSeq" id="WP_209335611.1">
    <property type="nucleotide sequence ID" value="NZ_JAGIYY010000004.1"/>
</dbReference>
<proteinExistence type="predicted"/>
<sequence>MPGTIAPPTPQKIRHHSIRASVQGLFMEYLYGDGWRLVEIVLGLQIVLRGLAILFLGGMAATYYSSFPFANMPVAWGMLAILIGGGRISGTVINGRWGRSPGLRRCAGLCAFAYQGLHCYFFWSIGLSVIAVGYLFWTILEAMGVIRSTIDIQRKRGSACLNG</sequence>
<comment type="caution">
    <text evidence="2">The sequence shown here is derived from an EMBL/GenBank/DDBJ whole genome shotgun (WGS) entry which is preliminary data.</text>
</comment>
<keyword evidence="3" id="KW-1185">Reference proteome</keyword>
<protein>
    <recommendedName>
        <fullName evidence="4">Transmembrane protein</fullName>
    </recommendedName>
</protein>
<dbReference type="EMBL" id="JAGIYY010000004">
    <property type="protein sequence ID" value="MBP0439567.1"/>
    <property type="molecule type" value="Genomic_DNA"/>
</dbReference>
<reference evidence="2" key="1">
    <citation type="submission" date="2021-03" db="EMBL/GenBank/DDBJ databases">
        <title>Genome sequencing and assembly of Tianweitania sediminis.</title>
        <authorList>
            <person name="Chhetri G."/>
        </authorList>
    </citation>
    <scope>NUCLEOTIDE SEQUENCE</scope>
    <source>
        <strain evidence="2">Z8</strain>
    </source>
</reference>
<gene>
    <name evidence="2" type="ORF">J5Y06_12975</name>
</gene>
<name>A0A8J7ULL9_9HYPH</name>
<evidence type="ECO:0000313" key="3">
    <source>
        <dbReference type="Proteomes" id="UP000666240"/>
    </source>
</evidence>
<organism evidence="2 3">
    <name type="scientific">Tianweitania sediminis</name>
    <dbReference type="NCBI Taxonomy" id="1502156"/>
    <lineage>
        <taxon>Bacteria</taxon>
        <taxon>Pseudomonadati</taxon>
        <taxon>Pseudomonadota</taxon>
        <taxon>Alphaproteobacteria</taxon>
        <taxon>Hyphomicrobiales</taxon>
        <taxon>Phyllobacteriaceae</taxon>
        <taxon>Tianweitania</taxon>
    </lineage>
</organism>
<keyword evidence="1" id="KW-0812">Transmembrane</keyword>
<accession>A0A8J7ULL9</accession>